<keyword evidence="1 3" id="KW-0560">Oxidoreductase</keyword>
<comment type="similarity">
    <text evidence="3">Belongs to the aldehyde dehydrogenase family.</text>
</comment>
<evidence type="ECO:0000256" key="1">
    <source>
        <dbReference type="ARBA" id="ARBA00023002"/>
    </source>
</evidence>
<dbReference type="SUPFAM" id="SSF53720">
    <property type="entry name" value="ALDH-like"/>
    <property type="match status" value="1"/>
</dbReference>
<evidence type="ECO:0000313" key="5">
    <source>
        <dbReference type="EMBL" id="KRS10896.1"/>
    </source>
</evidence>
<dbReference type="Gene3D" id="3.40.309.10">
    <property type="entry name" value="Aldehyde Dehydrogenase, Chain A, domain 2"/>
    <property type="match status" value="1"/>
</dbReference>
<gene>
    <name evidence="5" type="ORF">XM53_19065</name>
</gene>
<dbReference type="Gene3D" id="3.40.605.10">
    <property type="entry name" value="Aldehyde Dehydrogenase, Chain A, domain 1"/>
    <property type="match status" value="1"/>
</dbReference>
<evidence type="ECO:0000256" key="3">
    <source>
        <dbReference type="RuleBase" id="RU003345"/>
    </source>
</evidence>
<dbReference type="InterPro" id="IPR029510">
    <property type="entry name" value="Ald_DH_CS_GLU"/>
</dbReference>
<dbReference type="PROSITE" id="PS00070">
    <property type="entry name" value="ALDEHYDE_DEHYDR_CYS"/>
    <property type="match status" value="1"/>
</dbReference>
<dbReference type="InterPro" id="IPR016162">
    <property type="entry name" value="Ald_DH_N"/>
</dbReference>
<proteinExistence type="inferred from homology"/>
<dbReference type="AlphaFoldDB" id="A0A0T5NQ61"/>
<dbReference type="InterPro" id="IPR016163">
    <property type="entry name" value="Ald_DH_C"/>
</dbReference>
<evidence type="ECO:0000256" key="2">
    <source>
        <dbReference type="PROSITE-ProRule" id="PRU10007"/>
    </source>
</evidence>
<dbReference type="FunFam" id="3.40.605.10:FF:000001">
    <property type="entry name" value="Aldehyde dehydrogenase 1"/>
    <property type="match status" value="1"/>
</dbReference>
<dbReference type="PANTHER" id="PTHR11699">
    <property type="entry name" value="ALDEHYDE DEHYDROGENASE-RELATED"/>
    <property type="match status" value="1"/>
</dbReference>
<dbReference type="Pfam" id="PF00171">
    <property type="entry name" value="Aldedh"/>
    <property type="match status" value="1"/>
</dbReference>
<dbReference type="InterPro" id="IPR015590">
    <property type="entry name" value="Aldehyde_DH_dom"/>
</dbReference>
<dbReference type="PATRIC" id="fig|1641875.4.peg.2344"/>
<dbReference type="PROSITE" id="PS00687">
    <property type="entry name" value="ALDEHYDE_DEHYDR_GLU"/>
    <property type="match status" value="1"/>
</dbReference>
<dbReference type="RefSeq" id="WP_057796246.1">
    <property type="nucleotide sequence ID" value="NZ_LAXJ01000026.1"/>
</dbReference>
<sequence length="487" mass="51765">MTLAFDPAELTLPRGHYIGGRYVTARDQITVTAPSNGATLGAVPQADMAVVDRAVEAARTALRTSGWGRASPRERLRALHRWADLMEEEAPVLARLEAVCSSRPVADTVAGDIPVTAEQIRFFAEFADKECDALAPTAEGSLGMVTSEPHGVVGAITPWNFPISMAGWKLGPALAAGNAVVLKPSEMTPWSALYMAELSVRAGLPEGLFNVVLGDGPETGAAITGHPGIDKISFTGSTRAGAAIMENVARCGIKPMTLELGGKSPMVVFEDADLDLAAECLERGILPNAGQFCVAGSRMIVARGIAEELAQRLTERFDRHTPASTWDAQSGFCPIISEAQLGRIDSLVRAACDQGAEALCGGARFDHEGSYYRPTLLAGPSPDNPAVTEEIFGPVATFQTFETEDEAISMAAHPTYGLCAGVFTRDLGRALRVSRRIEAGTVWINRYGRSRDHILPTGGWKASGLGKDLGREAYTANRRTKAVLAAF</sequence>
<feature type="active site" evidence="2">
    <location>
        <position position="259"/>
    </location>
</feature>
<dbReference type="InterPro" id="IPR016160">
    <property type="entry name" value="Ald_DH_CS_CYS"/>
</dbReference>
<dbReference type="OrthoDB" id="7827050at2"/>
<organism evidence="5 6">
    <name type="scientific">Roseovarius atlanticus</name>
    <dbReference type="NCBI Taxonomy" id="1641875"/>
    <lineage>
        <taxon>Bacteria</taxon>
        <taxon>Pseudomonadati</taxon>
        <taxon>Pseudomonadota</taxon>
        <taxon>Alphaproteobacteria</taxon>
        <taxon>Rhodobacterales</taxon>
        <taxon>Roseobacteraceae</taxon>
        <taxon>Roseovarius</taxon>
    </lineage>
</organism>
<protein>
    <submittedName>
        <fullName evidence="5">Aldehyde dehydrogenase</fullName>
    </submittedName>
</protein>
<dbReference type="EMBL" id="LAXJ01000026">
    <property type="protein sequence ID" value="KRS10896.1"/>
    <property type="molecule type" value="Genomic_DNA"/>
</dbReference>
<dbReference type="InterPro" id="IPR016161">
    <property type="entry name" value="Ald_DH/histidinol_DH"/>
</dbReference>
<feature type="domain" description="Aldehyde dehydrogenase" evidence="4">
    <location>
        <begin position="27"/>
        <end position="483"/>
    </location>
</feature>
<keyword evidence="6" id="KW-1185">Reference proteome</keyword>
<evidence type="ECO:0000259" key="4">
    <source>
        <dbReference type="Pfam" id="PF00171"/>
    </source>
</evidence>
<comment type="caution">
    <text evidence="5">The sequence shown here is derived from an EMBL/GenBank/DDBJ whole genome shotgun (WGS) entry which is preliminary data.</text>
</comment>
<evidence type="ECO:0000313" key="6">
    <source>
        <dbReference type="Proteomes" id="UP000051295"/>
    </source>
</evidence>
<dbReference type="Proteomes" id="UP000051295">
    <property type="component" value="Unassembled WGS sequence"/>
</dbReference>
<dbReference type="STRING" id="1641875.XM53_19065"/>
<name>A0A0T5NQ61_9RHOB</name>
<reference evidence="5 6" key="1">
    <citation type="submission" date="2015-04" db="EMBL/GenBank/DDBJ databases">
        <title>The draft genome sequence of Roseovarius sp.R12b.</title>
        <authorList>
            <person name="Li G."/>
            <person name="Lai Q."/>
            <person name="Shao Z."/>
            <person name="Yan P."/>
        </authorList>
    </citation>
    <scope>NUCLEOTIDE SEQUENCE [LARGE SCALE GENOMIC DNA]</scope>
    <source>
        <strain evidence="5 6">R12B</strain>
    </source>
</reference>
<accession>A0A0T5NQ61</accession>
<dbReference type="GO" id="GO:0004030">
    <property type="term" value="F:aldehyde dehydrogenase [NAD(P)+] activity"/>
    <property type="evidence" value="ECO:0007669"/>
    <property type="project" value="UniProtKB-ARBA"/>
</dbReference>